<accession>A0A1F4ZAN1</accession>
<dbReference type="STRING" id="1797259.A2989_00425"/>
<proteinExistence type="predicted"/>
<dbReference type="Proteomes" id="UP000177080">
    <property type="component" value="Unassembled WGS sequence"/>
</dbReference>
<protein>
    <submittedName>
        <fullName evidence="1">Uncharacterized protein</fullName>
    </submittedName>
</protein>
<dbReference type="EMBL" id="MEXN01000007">
    <property type="protein sequence ID" value="OGD03282.1"/>
    <property type="molecule type" value="Genomic_DNA"/>
</dbReference>
<reference evidence="1 2" key="1">
    <citation type="journal article" date="2016" name="Nat. Commun.">
        <title>Thousands of microbial genomes shed light on interconnected biogeochemical processes in an aquifer system.</title>
        <authorList>
            <person name="Anantharaman K."/>
            <person name="Brown C.T."/>
            <person name="Hug L.A."/>
            <person name="Sharon I."/>
            <person name="Castelle C.J."/>
            <person name="Probst A.J."/>
            <person name="Thomas B.C."/>
            <person name="Singh A."/>
            <person name="Wilkins M.J."/>
            <person name="Karaoz U."/>
            <person name="Brodie E.L."/>
            <person name="Williams K.H."/>
            <person name="Hubbard S.S."/>
            <person name="Banfield J.F."/>
        </authorList>
    </citation>
    <scope>NUCLEOTIDE SEQUENCE [LARGE SCALE GENOMIC DNA]</scope>
</reference>
<comment type="caution">
    <text evidence="1">The sequence shown here is derived from an EMBL/GenBank/DDBJ whole genome shotgun (WGS) entry which is preliminary data.</text>
</comment>
<dbReference type="AlphaFoldDB" id="A0A1F4ZAN1"/>
<evidence type="ECO:0000313" key="2">
    <source>
        <dbReference type="Proteomes" id="UP000177080"/>
    </source>
</evidence>
<organism evidence="1 2">
    <name type="scientific">Candidatus Amesbacteria bacterium RIFCSPLOWO2_01_FULL_48_25</name>
    <dbReference type="NCBI Taxonomy" id="1797259"/>
    <lineage>
        <taxon>Bacteria</taxon>
        <taxon>Candidatus Amesiibacteriota</taxon>
    </lineage>
</organism>
<gene>
    <name evidence="1" type="ORF">A2989_00425</name>
</gene>
<sequence>MANAIQLLLVVVVCTLTFLLAFAALQVFHLIHEFRQTLRHLNQYLDRHPTIAHRGEVNIGNFFTEVKKLVNETQDEIVNSTPDRVISTPAHPRRFFHRSHTPLHPS</sequence>
<evidence type="ECO:0000313" key="1">
    <source>
        <dbReference type="EMBL" id="OGD03282.1"/>
    </source>
</evidence>
<name>A0A1F4ZAN1_9BACT</name>